<dbReference type="PANTHER" id="PTHR44147:SF2">
    <property type="entry name" value="DEHYDROGENASE_REDUCTASE SDR FAMILY MEMBER 1"/>
    <property type="match status" value="1"/>
</dbReference>
<proteinExistence type="predicted"/>
<reference evidence="2" key="1">
    <citation type="submission" date="2021-01" db="EMBL/GenBank/DDBJ databases">
        <authorList>
            <person name="Corre E."/>
            <person name="Pelletier E."/>
            <person name="Niang G."/>
            <person name="Scheremetjew M."/>
            <person name="Finn R."/>
            <person name="Kale V."/>
            <person name="Holt S."/>
            <person name="Cochrane G."/>
            <person name="Meng A."/>
            <person name="Brown T."/>
            <person name="Cohen L."/>
        </authorList>
    </citation>
    <scope>NUCLEOTIDE SEQUENCE</scope>
    <source>
        <strain evidence="2">CCMP645</strain>
    </source>
</reference>
<organism evidence="2">
    <name type="scientific">Chrysotila carterae</name>
    <name type="common">Marine alga</name>
    <name type="synonym">Syracosphaera carterae</name>
    <dbReference type="NCBI Taxonomy" id="13221"/>
    <lineage>
        <taxon>Eukaryota</taxon>
        <taxon>Haptista</taxon>
        <taxon>Haptophyta</taxon>
        <taxon>Prymnesiophyceae</taxon>
        <taxon>Isochrysidales</taxon>
        <taxon>Isochrysidaceae</taxon>
        <taxon>Chrysotila</taxon>
    </lineage>
</organism>
<dbReference type="PANTHER" id="PTHR44147">
    <property type="entry name" value="DEHYDROGENASE/REDUCTASE SDR FAMILY MEMBER 1"/>
    <property type="match status" value="1"/>
</dbReference>
<keyword evidence="1" id="KW-0732">Signal</keyword>
<dbReference type="EMBL" id="HBIZ01006815">
    <property type="protein sequence ID" value="CAE0751312.1"/>
    <property type="molecule type" value="Transcribed_RNA"/>
</dbReference>
<dbReference type="InterPro" id="IPR020904">
    <property type="entry name" value="Sc_DH/Rdtase_CS"/>
</dbReference>
<dbReference type="SUPFAM" id="SSF51735">
    <property type="entry name" value="NAD(P)-binding Rossmann-fold domains"/>
    <property type="match status" value="1"/>
</dbReference>
<protein>
    <submittedName>
        <fullName evidence="2">Uncharacterized protein</fullName>
    </submittedName>
</protein>
<dbReference type="PRINTS" id="PR00081">
    <property type="entry name" value="GDHRDH"/>
</dbReference>
<dbReference type="Pfam" id="PF00106">
    <property type="entry name" value="adh_short"/>
    <property type="match status" value="1"/>
</dbReference>
<dbReference type="InterPro" id="IPR002347">
    <property type="entry name" value="SDR_fam"/>
</dbReference>
<gene>
    <name evidence="2" type="ORF">PCAR00345_LOCUS3897</name>
</gene>
<feature type="signal peptide" evidence="1">
    <location>
        <begin position="1"/>
        <end position="15"/>
    </location>
</feature>
<accession>A0A7S4B311</accession>
<name>A0A7S4B311_CHRCT</name>
<dbReference type="InterPro" id="IPR036291">
    <property type="entry name" value="NAD(P)-bd_dom_sf"/>
</dbReference>
<evidence type="ECO:0000313" key="2">
    <source>
        <dbReference type="EMBL" id="CAE0751312.1"/>
    </source>
</evidence>
<dbReference type="AlphaFoldDB" id="A0A7S4B311"/>
<sequence length="375" mass="39227">MRLLMGLMIAGPVASCSLRQAAVLRSRAGLLSASMSAGAMTPPPQRVALVTGASRGIGKGIAVALGRAGFIVYAVGRSSRESSEETGLDLTIEATAEKITSVGGTGHALRCDISKDEAINEAIAQVSDAEGRLDLLCCSAYTVPSGPLKAPFWEQGVEMWDAVNSVGLRSVYLTCCAAAQLMISTAAKKDQASPPLMVLVSSFGGKAYTFNVAYGVGKAAVDRLAADMSQELGALGVATCALYPGVVKTENNLALEAAGKWKEASGGLDLSQGETPDFSGKGVAALASLTSEEIFRRSGSVQVVAELAREFGFTEEDGRQPPSIRSTSFLLPNYAFPEMEKQGMQIPQWVKDNVPDVLLPWSIFSAGPAPKREGD</sequence>
<dbReference type="PROSITE" id="PS00061">
    <property type="entry name" value="ADH_SHORT"/>
    <property type="match status" value="1"/>
</dbReference>
<feature type="chain" id="PRO_5030672887" evidence="1">
    <location>
        <begin position="16"/>
        <end position="375"/>
    </location>
</feature>
<dbReference type="Gene3D" id="3.40.50.720">
    <property type="entry name" value="NAD(P)-binding Rossmann-like Domain"/>
    <property type="match status" value="1"/>
</dbReference>
<evidence type="ECO:0000256" key="1">
    <source>
        <dbReference type="SAM" id="SignalP"/>
    </source>
</evidence>